<protein>
    <submittedName>
        <fullName evidence="1">Argininosuccinate lyase</fullName>
    </submittedName>
</protein>
<accession>A0AAW9S927</accession>
<gene>
    <name evidence="1" type="ORF">ABFB10_09915</name>
</gene>
<keyword evidence="2" id="KW-1185">Reference proteome</keyword>
<comment type="caution">
    <text evidence="1">The sequence shown here is derived from an EMBL/GenBank/DDBJ whole genome shotgun (WGS) entry which is preliminary data.</text>
</comment>
<dbReference type="PROSITE" id="PS51257">
    <property type="entry name" value="PROKAR_LIPOPROTEIN"/>
    <property type="match status" value="1"/>
</dbReference>
<reference evidence="1 2" key="1">
    <citation type="submission" date="2024-05" db="EMBL/GenBank/DDBJ databases">
        <title>Genome sequence of Ponticoccus litoralis KCCM 90028.</title>
        <authorList>
            <person name="Kim J.M."/>
            <person name="Lee J.K."/>
            <person name="Choi B.J."/>
            <person name="Bayburt H."/>
            <person name="Baek J.H."/>
            <person name="Jeon C.O."/>
        </authorList>
    </citation>
    <scope>NUCLEOTIDE SEQUENCE [LARGE SCALE GENOMIC DNA]</scope>
    <source>
        <strain evidence="1 2">KCCM 90028</strain>
    </source>
</reference>
<dbReference type="RefSeq" id="WP_347166399.1">
    <property type="nucleotide sequence ID" value="NZ_JBDNCH010000002.1"/>
</dbReference>
<dbReference type="AlphaFoldDB" id="A0AAW9S927"/>
<dbReference type="EMBL" id="JBDNCH010000002">
    <property type="protein sequence ID" value="MEN9061314.1"/>
    <property type="molecule type" value="Genomic_DNA"/>
</dbReference>
<evidence type="ECO:0000313" key="1">
    <source>
        <dbReference type="EMBL" id="MEN9061314.1"/>
    </source>
</evidence>
<dbReference type="GO" id="GO:0016829">
    <property type="term" value="F:lyase activity"/>
    <property type="evidence" value="ECO:0007669"/>
    <property type="project" value="UniProtKB-KW"/>
</dbReference>
<name>A0AAW9S927_9RHOB</name>
<sequence length="46" mass="4569">MKRLGLILVMVTLAACGADGEPERPGTGEKAGVTVTGTAKVGIGSR</sequence>
<organism evidence="1 2">
    <name type="scientific">Ponticoccus litoralis</name>
    <dbReference type="NCBI Taxonomy" id="422297"/>
    <lineage>
        <taxon>Bacteria</taxon>
        <taxon>Pseudomonadati</taxon>
        <taxon>Pseudomonadota</taxon>
        <taxon>Alphaproteobacteria</taxon>
        <taxon>Rhodobacterales</taxon>
        <taxon>Roseobacteraceae</taxon>
        <taxon>Ponticoccus</taxon>
    </lineage>
</organism>
<evidence type="ECO:0000313" key="2">
    <source>
        <dbReference type="Proteomes" id="UP001428774"/>
    </source>
</evidence>
<keyword evidence="1" id="KW-0456">Lyase</keyword>
<proteinExistence type="predicted"/>
<dbReference type="Proteomes" id="UP001428774">
    <property type="component" value="Unassembled WGS sequence"/>
</dbReference>